<keyword evidence="5" id="KW-0808">Transferase</keyword>
<dbReference type="RefSeq" id="WP_129752332.1">
    <property type="nucleotide sequence ID" value="NZ_JUIW01000012.1"/>
</dbReference>
<dbReference type="InterPro" id="IPR027417">
    <property type="entry name" value="P-loop_NTPase"/>
</dbReference>
<dbReference type="Pfam" id="PF01288">
    <property type="entry name" value="HPPK"/>
    <property type="match status" value="1"/>
</dbReference>
<evidence type="ECO:0000313" key="16">
    <source>
        <dbReference type="Proteomes" id="UP000289775"/>
    </source>
</evidence>
<dbReference type="GO" id="GO:0005524">
    <property type="term" value="F:ATP binding"/>
    <property type="evidence" value="ECO:0007669"/>
    <property type="project" value="UniProtKB-KW"/>
</dbReference>
<protein>
    <recommendedName>
        <fullName evidence="4">2-amino-4-hydroxy-6-hydroxymethyldihydropteridine pyrophosphokinase</fullName>
        <ecNumber evidence="3">2.7.6.3</ecNumber>
    </recommendedName>
    <alternativeName>
        <fullName evidence="11">6-hydroxymethyl-7,8-dihydropterin pyrophosphokinase</fullName>
    </alternativeName>
    <alternativeName>
        <fullName evidence="12">7,8-dihydro-6-hydroxymethylpterin-pyrophosphokinase</fullName>
    </alternativeName>
</protein>
<evidence type="ECO:0000256" key="10">
    <source>
        <dbReference type="ARBA" id="ARBA00029409"/>
    </source>
</evidence>
<dbReference type="GO" id="GO:0046654">
    <property type="term" value="P:tetrahydrofolate biosynthetic process"/>
    <property type="evidence" value="ECO:0007669"/>
    <property type="project" value="UniProtKB-UniPathway"/>
</dbReference>
<keyword evidence="7 15" id="KW-0418">Kinase</keyword>
<dbReference type="InterPro" id="IPR031314">
    <property type="entry name" value="DNK_dom"/>
</dbReference>
<feature type="domain" description="7,8-dihydro-6-hydroxymethylpterin-pyrophosphokinase" evidence="13">
    <location>
        <begin position="8"/>
        <end position="136"/>
    </location>
</feature>
<evidence type="ECO:0000256" key="5">
    <source>
        <dbReference type="ARBA" id="ARBA00022679"/>
    </source>
</evidence>
<reference evidence="15 16" key="1">
    <citation type="submission" date="2014-12" db="EMBL/GenBank/DDBJ databases">
        <title>Genome sequence of Flavobacterium beibuense RSKm HC5.</title>
        <authorList>
            <person name="Kim J.F."/>
            <person name="Song J.Y."/>
            <person name="Kwak M.-J."/>
            <person name="Lee S.-W."/>
        </authorList>
    </citation>
    <scope>NUCLEOTIDE SEQUENCE [LARGE SCALE GENOMIC DNA]</scope>
    <source>
        <strain evidence="15 16">RSKm HC5</strain>
    </source>
</reference>
<keyword evidence="16" id="KW-1185">Reference proteome</keyword>
<dbReference type="EC" id="2.7.6.3" evidence="3"/>
<dbReference type="GO" id="GO:0016301">
    <property type="term" value="F:kinase activity"/>
    <property type="evidence" value="ECO:0007669"/>
    <property type="project" value="UniProtKB-KW"/>
</dbReference>
<comment type="caution">
    <text evidence="15">The sequence shown here is derived from an EMBL/GenBank/DDBJ whole genome shotgun (WGS) entry which is preliminary data.</text>
</comment>
<evidence type="ECO:0000256" key="4">
    <source>
        <dbReference type="ARBA" id="ARBA00016218"/>
    </source>
</evidence>
<name>A0A444W5S1_9FLAO</name>
<accession>A0A444W5S1</accession>
<dbReference type="Pfam" id="PF01712">
    <property type="entry name" value="dNK"/>
    <property type="match status" value="1"/>
</dbReference>
<dbReference type="SUPFAM" id="SSF55083">
    <property type="entry name" value="6-hydroxymethyl-7,8-dihydropterin pyrophosphokinase, HPPK"/>
    <property type="match status" value="1"/>
</dbReference>
<dbReference type="NCBIfam" id="TIGR01498">
    <property type="entry name" value="folK"/>
    <property type="match status" value="1"/>
</dbReference>
<dbReference type="PANTHER" id="PTHR43071:SF1">
    <property type="entry name" value="2-AMINO-4-HYDROXY-6-HYDROXYMETHYLDIHYDROPTERIDINE PYROPHOSPHOKINASE"/>
    <property type="match status" value="1"/>
</dbReference>
<organism evidence="15 16">
    <name type="scientific">Flavobacterium beibuense</name>
    <dbReference type="NCBI Taxonomy" id="657326"/>
    <lineage>
        <taxon>Bacteria</taxon>
        <taxon>Pseudomonadati</taxon>
        <taxon>Bacteroidota</taxon>
        <taxon>Flavobacteriia</taxon>
        <taxon>Flavobacteriales</taxon>
        <taxon>Flavobacteriaceae</taxon>
        <taxon>Flavobacterium</taxon>
    </lineage>
</organism>
<dbReference type="EMBL" id="JUIW01000012">
    <property type="protein sequence ID" value="RYJ41225.1"/>
    <property type="molecule type" value="Genomic_DNA"/>
</dbReference>
<evidence type="ECO:0000256" key="2">
    <source>
        <dbReference type="ARBA" id="ARBA00005810"/>
    </source>
</evidence>
<keyword evidence="9" id="KW-0289">Folate biosynthesis</keyword>
<keyword evidence="8" id="KW-0067">ATP-binding</keyword>
<evidence type="ECO:0000313" key="15">
    <source>
        <dbReference type="EMBL" id="RYJ41225.1"/>
    </source>
</evidence>
<dbReference type="InterPro" id="IPR000550">
    <property type="entry name" value="Hppk"/>
</dbReference>
<dbReference type="CDD" id="cd00483">
    <property type="entry name" value="HPPK"/>
    <property type="match status" value="1"/>
</dbReference>
<evidence type="ECO:0000256" key="3">
    <source>
        <dbReference type="ARBA" id="ARBA00013253"/>
    </source>
</evidence>
<evidence type="ECO:0000256" key="7">
    <source>
        <dbReference type="ARBA" id="ARBA00022777"/>
    </source>
</evidence>
<sequence>MKFQNRAILSLGSNQGDRLQHIQDCISYIHNHIATVVQVSGLYETPSWGFESDDFYNCAILVHTHKTAVQFLQALLKAELDAGRVRGEGQGYSARVIDVDIIAFNNEIAALPELTLPHPRMQDRNFVLYPLRDVMPEWVHPVLKKDIDLLVDESTDDSDCKLVSQLENPIKNIQFTGANYIAIEGNIGAGKTSLSGRIAEDFNAKIILERFADNPFLPKFYKEPARYAFPLEMSFLADRHQQLSDDLYQLDLFSDFVVSDYHIFKSLIFAKVTLTEDEYRLYHKLFDIINRETPKPDLYVYLYRKTDALLEQIKKRGRTYEQDIQPEYLDRLNSGYMEYIKTQQGMNILLIDVEGKDFVNNQEDYLDILTQIQNHILSN</sequence>
<dbReference type="PANTHER" id="PTHR43071">
    <property type="entry name" value="2-AMINO-4-HYDROXY-6-HYDROXYMETHYLDIHYDROPTERIDINE PYROPHOSPHOKINASE"/>
    <property type="match status" value="1"/>
</dbReference>
<dbReference type="Gene3D" id="3.30.70.560">
    <property type="entry name" value="7,8-Dihydro-6-hydroxymethylpterin-pyrophosphokinase HPPK"/>
    <property type="match status" value="1"/>
</dbReference>
<proteinExistence type="inferred from homology"/>
<dbReference type="Proteomes" id="UP000289775">
    <property type="component" value="Unassembled WGS sequence"/>
</dbReference>
<dbReference type="Gene3D" id="3.40.50.300">
    <property type="entry name" value="P-loop containing nucleotide triphosphate hydrolases"/>
    <property type="match status" value="1"/>
</dbReference>
<comment type="function">
    <text evidence="10">Catalyzes the transfer of pyrophosphate from adenosine triphosphate (ATP) to 6-hydroxymethyl-7,8-dihydropterin, an enzymatic step in folate biosynthesis pathway.</text>
</comment>
<dbReference type="AlphaFoldDB" id="A0A444W5S1"/>
<evidence type="ECO:0000256" key="8">
    <source>
        <dbReference type="ARBA" id="ARBA00022840"/>
    </source>
</evidence>
<evidence type="ECO:0000256" key="11">
    <source>
        <dbReference type="ARBA" id="ARBA00029766"/>
    </source>
</evidence>
<dbReference type="GO" id="GO:0046656">
    <property type="term" value="P:folic acid biosynthetic process"/>
    <property type="evidence" value="ECO:0007669"/>
    <property type="project" value="UniProtKB-KW"/>
</dbReference>
<evidence type="ECO:0000256" key="1">
    <source>
        <dbReference type="ARBA" id="ARBA00005051"/>
    </source>
</evidence>
<dbReference type="UniPathway" id="UPA00077">
    <property type="reaction ID" value="UER00155"/>
</dbReference>
<evidence type="ECO:0000256" key="9">
    <source>
        <dbReference type="ARBA" id="ARBA00022909"/>
    </source>
</evidence>
<dbReference type="SUPFAM" id="SSF52540">
    <property type="entry name" value="P-loop containing nucleoside triphosphate hydrolases"/>
    <property type="match status" value="1"/>
</dbReference>
<keyword evidence="6" id="KW-0547">Nucleotide-binding</keyword>
<evidence type="ECO:0000259" key="13">
    <source>
        <dbReference type="Pfam" id="PF01288"/>
    </source>
</evidence>
<comment type="similarity">
    <text evidence="2">Belongs to the HPPK family.</text>
</comment>
<dbReference type="CDD" id="cd01673">
    <property type="entry name" value="dNK"/>
    <property type="match status" value="1"/>
</dbReference>
<dbReference type="InterPro" id="IPR035907">
    <property type="entry name" value="Hppk_sf"/>
</dbReference>
<evidence type="ECO:0000256" key="6">
    <source>
        <dbReference type="ARBA" id="ARBA00022741"/>
    </source>
</evidence>
<dbReference type="OrthoDB" id="9776634at2"/>
<feature type="domain" description="Deoxynucleoside kinase" evidence="14">
    <location>
        <begin position="181"/>
        <end position="376"/>
    </location>
</feature>
<gene>
    <name evidence="15" type="ORF">NU09_3259</name>
</gene>
<comment type="pathway">
    <text evidence="1">Cofactor biosynthesis; tetrahydrofolate biosynthesis; 2-amino-4-hydroxy-6-hydroxymethyl-7,8-dihydropteridine diphosphate from 7,8-dihydroneopterin triphosphate: step 4/4.</text>
</comment>
<evidence type="ECO:0000256" key="12">
    <source>
        <dbReference type="ARBA" id="ARBA00033413"/>
    </source>
</evidence>
<evidence type="ECO:0000259" key="14">
    <source>
        <dbReference type="Pfam" id="PF01712"/>
    </source>
</evidence>
<dbReference type="GO" id="GO:0003848">
    <property type="term" value="F:2-amino-4-hydroxy-6-hydroxymethyldihydropteridine diphosphokinase activity"/>
    <property type="evidence" value="ECO:0007669"/>
    <property type="project" value="UniProtKB-EC"/>
</dbReference>